<organism evidence="1 2">
    <name type="scientific">Protopolystoma xenopodis</name>
    <dbReference type="NCBI Taxonomy" id="117903"/>
    <lineage>
        <taxon>Eukaryota</taxon>
        <taxon>Metazoa</taxon>
        <taxon>Spiralia</taxon>
        <taxon>Lophotrochozoa</taxon>
        <taxon>Platyhelminthes</taxon>
        <taxon>Monogenea</taxon>
        <taxon>Polyopisthocotylea</taxon>
        <taxon>Polystomatidea</taxon>
        <taxon>Polystomatidae</taxon>
        <taxon>Protopolystoma</taxon>
    </lineage>
</organism>
<reference evidence="1" key="1">
    <citation type="submission" date="2018-11" db="EMBL/GenBank/DDBJ databases">
        <authorList>
            <consortium name="Pathogen Informatics"/>
        </authorList>
    </citation>
    <scope>NUCLEOTIDE SEQUENCE</scope>
</reference>
<name>A0A448WCH0_9PLAT</name>
<proteinExistence type="predicted"/>
<protein>
    <submittedName>
        <fullName evidence="1">Uncharacterized protein</fullName>
    </submittedName>
</protein>
<accession>A0A448WCH0</accession>
<dbReference type="EMBL" id="CAAALY010003925">
    <property type="protein sequence ID" value="VEL08423.1"/>
    <property type="molecule type" value="Genomic_DNA"/>
</dbReference>
<comment type="caution">
    <text evidence="1">The sequence shown here is derived from an EMBL/GenBank/DDBJ whole genome shotgun (WGS) entry which is preliminary data.</text>
</comment>
<gene>
    <name evidence="1" type="ORF">PXEA_LOCUS1863</name>
</gene>
<evidence type="ECO:0000313" key="2">
    <source>
        <dbReference type="Proteomes" id="UP000784294"/>
    </source>
</evidence>
<sequence>MRLCPNKFHGDSPLKFVVRISGANLEELSLGDIRPLSLMVKVEITIIWPDRLLSEFSAPPTALSEIATNEATATIVTVPATSRTRLFRLSLEHYLLQPAGLLGQIAHLDPNPRFELLAALSHSEETSFSYHRLLVLSYLLSILFLFYRLANNPDNQAISPVSSQRCFIRFRTPGAAQHFIEFLQFQQQQNPQSPYTTEASLLYEKRVHDSHTGTSPALSSHLSSTGTKGSTICSRISPFAPSPLLAARQQSQLVGVTARLLTEADEASYCRVISASRCNARERRRANQQARRHSRRQANGIIESREDGGRKLGESGSVQIKVPGVIKEITKVSSRPSNMNGPCGACKDAVKISLPRPKRPSLGGFNYVSQHPKPFAEKPKHIVFPDD</sequence>
<evidence type="ECO:0000313" key="1">
    <source>
        <dbReference type="EMBL" id="VEL08423.1"/>
    </source>
</evidence>
<dbReference type="Proteomes" id="UP000784294">
    <property type="component" value="Unassembled WGS sequence"/>
</dbReference>
<dbReference type="AlphaFoldDB" id="A0A448WCH0"/>
<keyword evidence="2" id="KW-1185">Reference proteome</keyword>